<evidence type="ECO:0000313" key="3">
    <source>
        <dbReference type="EMBL" id="PWK53717.1"/>
    </source>
</evidence>
<proteinExistence type="predicted"/>
<dbReference type="GO" id="GO:0016810">
    <property type="term" value="F:hydrolase activity, acting on carbon-nitrogen (but not peptide) bonds"/>
    <property type="evidence" value="ECO:0007669"/>
    <property type="project" value="InterPro"/>
</dbReference>
<dbReference type="InterPro" id="IPR011330">
    <property type="entry name" value="Glyco_hydro/deAcase_b/a-brl"/>
</dbReference>
<sequence length="335" mass="38610">MNKMLKGMIKAGMVELGARYGQHRKKDTTPRLWIMMYHRVLPETDSQYAIEEPGMMVTPETLDMHFSVLKQEFTLISLREWLERVQADRPLPEKACAITFDDGWLDNYQYAYPIIQQHQVPITLYAVSDMIGTHQTFWPNRLAKILTSSNQQLQQLDWLRPLLRDLDGQQATSNEYTASVIYQMKSFQDDQLLNWLDEAENTLGISEPESPVLMNWSQLSEMSQNELIDIGAHTCRHLRLSAQLPLAVAESEIVKSKQQLEQQLEQPVELFCYPNGDFTDKVTEIVSQHYQSAVTTHRGINRLSSLSPYRLDRIGLHNDISNTPKKLLARIGMGF</sequence>
<dbReference type="Pfam" id="PF01522">
    <property type="entry name" value="Polysacc_deac_1"/>
    <property type="match status" value="1"/>
</dbReference>
<dbReference type="PROSITE" id="PS51677">
    <property type="entry name" value="NODB"/>
    <property type="match status" value="1"/>
</dbReference>
<feature type="domain" description="NodB homology" evidence="2">
    <location>
        <begin position="94"/>
        <end position="335"/>
    </location>
</feature>
<dbReference type="Proteomes" id="UP000245790">
    <property type="component" value="Unassembled WGS sequence"/>
</dbReference>
<dbReference type="InterPro" id="IPR051398">
    <property type="entry name" value="Polysacch_Deacetylase"/>
</dbReference>
<evidence type="ECO:0000313" key="4">
    <source>
        <dbReference type="Proteomes" id="UP000245790"/>
    </source>
</evidence>
<dbReference type="RefSeq" id="WP_210204830.1">
    <property type="nucleotide sequence ID" value="NZ_QGGU01000002.1"/>
</dbReference>
<dbReference type="Gene3D" id="3.20.20.370">
    <property type="entry name" value="Glycoside hydrolase/deacetylase"/>
    <property type="match status" value="1"/>
</dbReference>
<dbReference type="PANTHER" id="PTHR34216:SF7">
    <property type="entry name" value="POLY-BETA-1,6-N-ACETYL-D-GLUCOSAMINE N-DEACETYLASE"/>
    <property type="match status" value="1"/>
</dbReference>
<name>A0A316GG79_9GAMM</name>
<keyword evidence="4" id="KW-1185">Reference proteome</keyword>
<comment type="caution">
    <text evidence="3">The sequence shown here is derived from an EMBL/GenBank/DDBJ whole genome shotgun (WGS) entry which is preliminary data.</text>
</comment>
<evidence type="ECO:0000259" key="2">
    <source>
        <dbReference type="PROSITE" id="PS51677"/>
    </source>
</evidence>
<dbReference type="SUPFAM" id="SSF88713">
    <property type="entry name" value="Glycoside hydrolase/deacetylase"/>
    <property type="match status" value="1"/>
</dbReference>
<dbReference type="GO" id="GO:0005975">
    <property type="term" value="P:carbohydrate metabolic process"/>
    <property type="evidence" value="ECO:0007669"/>
    <property type="project" value="InterPro"/>
</dbReference>
<reference evidence="3 4" key="1">
    <citation type="submission" date="2018-05" db="EMBL/GenBank/DDBJ databases">
        <title>Genomic Encyclopedia of Type Strains, Phase IV (KMG-IV): sequencing the most valuable type-strain genomes for metagenomic binning, comparative biology and taxonomic classification.</title>
        <authorList>
            <person name="Goeker M."/>
        </authorList>
    </citation>
    <scope>NUCLEOTIDE SEQUENCE [LARGE SCALE GENOMIC DNA]</scope>
    <source>
        <strain evidence="3 4">DSM 25350</strain>
    </source>
</reference>
<organism evidence="3 4">
    <name type="scientific">Pleionea mediterranea</name>
    <dbReference type="NCBI Taxonomy" id="523701"/>
    <lineage>
        <taxon>Bacteria</taxon>
        <taxon>Pseudomonadati</taxon>
        <taxon>Pseudomonadota</taxon>
        <taxon>Gammaproteobacteria</taxon>
        <taxon>Oceanospirillales</taxon>
        <taxon>Pleioneaceae</taxon>
        <taxon>Pleionea</taxon>
    </lineage>
</organism>
<dbReference type="PANTHER" id="PTHR34216">
    <property type="match status" value="1"/>
</dbReference>
<protein>
    <submittedName>
        <fullName evidence="3">Polysaccharide deacetylase</fullName>
    </submittedName>
</protein>
<dbReference type="CDD" id="cd10918">
    <property type="entry name" value="CE4_NodB_like_5s_6s"/>
    <property type="match status" value="1"/>
</dbReference>
<gene>
    <name evidence="3" type="ORF">C8D97_102105</name>
</gene>
<dbReference type="AlphaFoldDB" id="A0A316GG79"/>
<evidence type="ECO:0000256" key="1">
    <source>
        <dbReference type="ARBA" id="ARBA00022729"/>
    </source>
</evidence>
<keyword evidence="1" id="KW-0732">Signal</keyword>
<dbReference type="InterPro" id="IPR002509">
    <property type="entry name" value="NODB_dom"/>
</dbReference>
<dbReference type="EMBL" id="QGGU01000002">
    <property type="protein sequence ID" value="PWK53717.1"/>
    <property type="molecule type" value="Genomic_DNA"/>
</dbReference>
<accession>A0A316GG79</accession>